<evidence type="ECO:0000313" key="2">
    <source>
        <dbReference type="Proteomes" id="UP000324222"/>
    </source>
</evidence>
<organism evidence="1 2">
    <name type="scientific">Portunus trituberculatus</name>
    <name type="common">Swimming crab</name>
    <name type="synonym">Neptunus trituberculatus</name>
    <dbReference type="NCBI Taxonomy" id="210409"/>
    <lineage>
        <taxon>Eukaryota</taxon>
        <taxon>Metazoa</taxon>
        <taxon>Ecdysozoa</taxon>
        <taxon>Arthropoda</taxon>
        <taxon>Crustacea</taxon>
        <taxon>Multicrustacea</taxon>
        <taxon>Malacostraca</taxon>
        <taxon>Eumalacostraca</taxon>
        <taxon>Eucarida</taxon>
        <taxon>Decapoda</taxon>
        <taxon>Pleocyemata</taxon>
        <taxon>Brachyura</taxon>
        <taxon>Eubrachyura</taxon>
        <taxon>Portunoidea</taxon>
        <taxon>Portunidae</taxon>
        <taxon>Portuninae</taxon>
        <taxon>Portunus</taxon>
    </lineage>
</organism>
<sequence length="208" mass="22644">MNQRTNTGFHCVANRNPIPWIFINFLLLQEGGGVKFPQQANFVPHHTPGVGGALPGLLRPSLQNLVQVARLLQQVVVVLSDGGQVLHHCISQYQLILGRGESLAGCLDFLKVSARHGPVNHHQVGHAGPFLRVIVKSVTAFLNFSRTTSGGSLRATLLRGSGSDLDIFLVGWRRLRRRAASWPSTSDRGALKVLPNLLLKMRARSAAS</sequence>
<dbReference type="Proteomes" id="UP000324222">
    <property type="component" value="Unassembled WGS sequence"/>
</dbReference>
<comment type="caution">
    <text evidence="1">The sequence shown here is derived from an EMBL/GenBank/DDBJ whole genome shotgun (WGS) entry which is preliminary data.</text>
</comment>
<dbReference type="EMBL" id="VSRR010000099">
    <property type="protein sequence ID" value="MPC10076.1"/>
    <property type="molecule type" value="Genomic_DNA"/>
</dbReference>
<accession>A0A5B7CNX6</accession>
<evidence type="ECO:0000313" key="1">
    <source>
        <dbReference type="EMBL" id="MPC10076.1"/>
    </source>
</evidence>
<gene>
    <name evidence="1" type="ORF">E2C01_002703</name>
</gene>
<dbReference type="AlphaFoldDB" id="A0A5B7CNX6"/>
<protein>
    <submittedName>
        <fullName evidence="1">Uncharacterized protein</fullName>
    </submittedName>
</protein>
<proteinExistence type="predicted"/>
<name>A0A5B7CNX6_PORTR</name>
<reference evidence="1 2" key="1">
    <citation type="submission" date="2019-05" db="EMBL/GenBank/DDBJ databases">
        <title>Another draft genome of Portunus trituberculatus and its Hox gene families provides insights of decapod evolution.</title>
        <authorList>
            <person name="Jeong J.-H."/>
            <person name="Song I."/>
            <person name="Kim S."/>
            <person name="Choi T."/>
            <person name="Kim D."/>
            <person name="Ryu S."/>
            <person name="Kim W."/>
        </authorList>
    </citation>
    <scope>NUCLEOTIDE SEQUENCE [LARGE SCALE GENOMIC DNA]</scope>
    <source>
        <tissue evidence="1">Muscle</tissue>
    </source>
</reference>
<keyword evidence="2" id="KW-1185">Reference proteome</keyword>